<proteinExistence type="inferred from homology"/>
<dbReference type="AlphaFoldDB" id="A0A8H7SUA0"/>
<dbReference type="InterPro" id="IPR050767">
    <property type="entry name" value="Sel1_AlgK"/>
</dbReference>
<dbReference type="Pfam" id="PF08238">
    <property type="entry name" value="Sel1"/>
    <property type="match status" value="5"/>
</dbReference>
<protein>
    <recommendedName>
        <fullName evidence="4">Sel1 repeat family protein</fullName>
    </recommendedName>
</protein>
<sequence>MSNTLLSTHYAVIFFKSSSFVYLEKRIRLLFDFINALVDRKIQKVLRKFSVEYLDNILEQEHVPEKQSRPAVMCSFLQAAKNNHAYLKSAEQGNLDAQNNIGILYGNGYGVKQSFNMAREWYMKAAERGDIEPQVTMAANGNNGEAMYRVFEQFYNGRGVAKDDKEAICWLTKAAERAHILAQNTLGHMYKEGYGSPGLGARRDYDESIRLYLLAVERNDTAKTKVGHCYRHGNGVELDLDKTLECYTLAAKAGDKWDYMSVGTMYLDGFGTKINFDVTLEWFEKPLENRYEPARVYIDRVKIRKLQYLNMIMGRNQR</sequence>
<evidence type="ECO:0008006" key="4">
    <source>
        <dbReference type="Google" id="ProtNLM"/>
    </source>
</evidence>
<dbReference type="InterPro" id="IPR006597">
    <property type="entry name" value="Sel1-like"/>
</dbReference>
<gene>
    <name evidence="2" type="ORF">INT48_002858</name>
</gene>
<dbReference type="InterPro" id="IPR011990">
    <property type="entry name" value="TPR-like_helical_dom_sf"/>
</dbReference>
<reference evidence="2" key="1">
    <citation type="submission" date="2021-01" db="EMBL/GenBank/DDBJ databases">
        <title>Metabolic potential, ecology and presence of endohyphal bacteria is reflected in genomic diversity of Mucoromycotina.</title>
        <authorList>
            <person name="Muszewska A."/>
            <person name="Okrasinska A."/>
            <person name="Steczkiewicz K."/>
            <person name="Drgas O."/>
            <person name="Orlowska M."/>
            <person name="Perlinska-Lenart U."/>
            <person name="Aleksandrzak-Piekarczyk T."/>
            <person name="Szatraj K."/>
            <person name="Zielenkiewicz U."/>
            <person name="Pilsyk S."/>
            <person name="Malc E."/>
            <person name="Mieczkowski P."/>
            <person name="Kruszewska J.S."/>
            <person name="Biernat P."/>
            <person name="Pawlowska J."/>
        </authorList>
    </citation>
    <scope>NUCLEOTIDE SEQUENCE</scope>
    <source>
        <strain evidence="2">WA0000018081</strain>
    </source>
</reference>
<dbReference type="EMBL" id="JAEPRE010000057">
    <property type="protein sequence ID" value="KAG2234268.1"/>
    <property type="molecule type" value="Genomic_DNA"/>
</dbReference>
<dbReference type="PANTHER" id="PTHR11102:SF160">
    <property type="entry name" value="ERAD-ASSOCIATED E3 UBIQUITIN-PROTEIN LIGASE COMPONENT HRD3"/>
    <property type="match status" value="1"/>
</dbReference>
<dbReference type="PANTHER" id="PTHR11102">
    <property type="entry name" value="SEL-1-LIKE PROTEIN"/>
    <property type="match status" value="1"/>
</dbReference>
<keyword evidence="3" id="KW-1185">Reference proteome</keyword>
<evidence type="ECO:0000313" key="2">
    <source>
        <dbReference type="EMBL" id="KAG2234268.1"/>
    </source>
</evidence>
<dbReference type="Proteomes" id="UP000613177">
    <property type="component" value="Unassembled WGS sequence"/>
</dbReference>
<accession>A0A8H7SUA0</accession>
<dbReference type="Gene3D" id="1.25.40.10">
    <property type="entry name" value="Tetratricopeptide repeat domain"/>
    <property type="match status" value="2"/>
</dbReference>
<comment type="similarity">
    <text evidence="1">Belongs to the sel-1 family.</text>
</comment>
<evidence type="ECO:0000256" key="1">
    <source>
        <dbReference type="ARBA" id="ARBA00038101"/>
    </source>
</evidence>
<dbReference type="SMART" id="SM00671">
    <property type="entry name" value="SEL1"/>
    <property type="match status" value="5"/>
</dbReference>
<dbReference type="SUPFAM" id="SSF81901">
    <property type="entry name" value="HCP-like"/>
    <property type="match status" value="2"/>
</dbReference>
<organism evidence="2 3">
    <name type="scientific">Thamnidium elegans</name>
    <dbReference type="NCBI Taxonomy" id="101142"/>
    <lineage>
        <taxon>Eukaryota</taxon>
        <taxon>Fungi</taxon>
        <taxon>Fungi incertae sedis</taxon>
        <taxon>Mucoromycota</taxon>
        <taxon>Mucoromycotina</taxon>
        <taxon>Mucoromycetes</taxon>
        <taxon>Mucorales</taxon>
        <taxon>Mucorineae</taxon>
        <taxon>Mucoraceae</taxon>
        <taxon>Thamnidium</taxon>
    </lineage>
</organism>
<name>A0A8H7SUA0_9FUNG</name>
<evidence type="ECO:0000313" key="3">
    <source>
        <dbReference type="Proteomes" id="UP000613177"/>
    </source>
</evidence>
<comment type="caution">
    <text evidence="2">The sequence shown here is derived from an EMBL/GenBank/DDBJ whole genome shotgun (WGS) entry which is preliminary data.</text>
</comment>